<comment type="caution">
    <text evidence="2">The sequence shown here is derived from an EMBL/GenBank/DDBJ whole genome shotgun (WGS) entry which is preliminary data.</text>
</comment>
<evidence type="ECO:0000313" key="2">
    <source>
        <dbReference type="EMBL" id="KAH1173464.1"/>
    </source>
</evidence>
<feature type="compositionally biased region" description="Low complexity" evidence="1">
    <location>
        <begin position="28"/>
        <end position="48"/>
    </location>
</feature>
<protein>
    <submittedName>
        <fullName evidence="2">Uncharacterized protein</fullName>
    </submittedName>
</protein>
<feature type="region of interest" description="Disordered" evidence="1">
    <location>
        <begin position="1"/>
        <end position="65"/>
    </location>
</feature>
<accession>A0A9D3X423</accession>
<dbReference type="Proteomes" id="UP000827986">
    <property type="component" value="Unassembled WGS sequence"/>
</dbReference>
<organism evidence="2 3">
    <name type="scientific">Mauremys mutica</name>
    <name type="common">yellowpond turtle</name>
    <dbReference type="NCBI Taxonomy" id="74926"/>
    <lineage>
        <taxon>Eukaryota</taxon>
        <taxon>Metazoa</taxon>
        <taxon>Chordata</taxon>
        <taxon>Craniata</taxon>
        <taxon>Vertebrata</taxon>
        <taxon>Euteleostomi</taxon>
        <taxon>Archelosauria</taxon>
        <taxon>Testudinata</taxon>
        <taxon>Testudines</taxon>
        <taxon>Cryptodira</taxon>
        <taxon>Durocryptodira</taxon>
        <taxon>Testudinoidea</taxon>
        <taxon>Geoemydidae</taxon>
        <taxon>Geoemydinae</taxon>
        <taxon>Mauremys</taxon>
    </lineage>
</organism>
<sequence>MMQPVEANPSSGHFTSCAGRGPPVRGLRQQAAATQLQRPAARAQGASPSAPPRGPGPWTLRPARRIAQPKPARPLAAYWSLGPTAAAEPCRAELRRTPGARCGLSLRGSRPLTPPGRRLRATLRAGE</sequence>
<evidence type="ECO:0000256" key="1">
    <source>
        <dbReference type="SAM" id="MobiDB-lite"/>
    </source>
</evidence>
<gene>
    <name evidence="2" type="ORF">KIL84_017303</name>
</gene>
<proteinExistence type="predicted"/>
<reference evidence="2" key="1">
    <citation type="submission" date="2021-09" db="EMBL/GenBank/DDBJ databases">
        <title>The genome of Mauremys mutica provides insights into the evolution of semi-aquatic lifestyle.</title>
        <authorList>
            <person name="Gong S."/>
            <person name="Gao Y."/>
        </authorList>
    </citation>
    <scope>NUCLEOTIDE SEQUENCE</scope>
    <source>
        <strain evidence="2">MM-2020</strain>
        <tissue evidence="2">Muscle</tissue>
    </source>
</reference>
<dbReference type="AlphaFoldDB" id="A0A9D3X423"/>
<keyword evidence="3" id="KW-1185">Reference proteome</keyword>
<feature type="region of interest" description="Disordered" evidence="1">
    <location>
        <begin position="101"/>
        <end position="127"/>
    </location>
</feature>
<dbReference type="EMBL" id="JAHDVG010000482">
    <property type="protein sequence ID" value="KAH1173464.1"/>
    <property type="molecule type" value="Genomic_DNA"/>
</dbReference>
<name>A0A9D3X423_9SAUR</name>
<evidence type="ECO:0000313" key="3">
    <source>
        <dbReference type="Proteomes" id="UP000827986"/>
    </source>
</evidence>